<dbReference type="PANTHER" id="PTHR30461:SF26">
    <property type="entry name" value="RESOLVASE HOMOLOG YNEB"/>
    <property type="match status" value="1"/>
</dbReference>
<name>A0A1H3NLL0_9RHOB</name>
<dbReference type="Pfam" id="PF13384">
    <property type="entry name" value="HTH_23"/>
    <property type="match status" value="1"/>
</dbReference>
<dbReference type="Gene3D" id="3.40.50.1390">
    <property type="entry name" value="Resolvase, N-terminal catalytic domain"/>
    <property type="match status" value="1"/>
</dbReference>
<dbReference type="GO" id="GO:0015074">
    <property type="term" value="P:DNA integration"/>
    <property type="evidence" value="ECO:0007669"/>
    <property type="project" value="UniProtKB-KW"/>
</dbReference>
<dbReference type="Proteomes" id="UP000199026">
    <property type="component" value="Unassembled WGS sequence"/>
</dbReference>
<dbReference type="SMART" id="SM00857">
    <property type="entry name" value="Resolvase"/>
    <property type="match status" value="1"/>
</dbReference>
<proteinExistence type="inferred from homology"/>
<comment type="similarity">
    <text evidence="1">Belongs to the site-specific recombinase resolvase family.</text>
</comment>
<evidence type="ECO:0000313" key="7">
    <source>
        <dbReference type="EMBL" id="SDY89688.1"/>
    </source>
</evidence>
<dbReference type="InterPro" id="IPR036162">
    <property type="entry name" value="Resolvase-like_N_sf"/>
</dbReference>
<dbReference type="InterPro" id="IPR050639">
    <property type="entry name" value="SSR_resolvase"/>
</dbReference>
<keyword evidence="2" id="KW-0229">DNA integration</keyword>
<dbReference type="PANTHER" id="PTHR30461">
    <property type="entry name" value="DNA-INVERTASE FROM LAMBDOID PROPHAGE"/>
    <property type="match status" value="1"/>
</dbReference>
<evidence type="ECO:0000313" key="8">
    <source>
        <dbReference type="Proteomes" id="UP000199026"/>
    </source>
</evidence>
<evidence type="ECO:0000256" key="5">
    <source>
        <dbReference type="PIRSR" id="PIRSR606118-50"/>
    </source>
</evidence>
<dbReference type="InterPro" id="IPR006119">
    <property type="entry name" value="Resolv_N"/>
</dbReference>
<feature type="active site" description="O-(5'-phospho-DNA)-serine intermediate" evidence="5">
    <location>
        <position position="10"/>
    </location>
</feature>
<reference evidence="7 8" key="1">
    <citation type="submission" date="2016-10" db="EMBL/GenBank/DDBJ databases">
        <authorList>
            <person name="de Groot N.N."/>
        </authorList>
    </citation>
    <scope>NUCLEOTIDE SEQUENCE [LARGE SCALE GENOMIC DNA]</scope>
    <source>
        <strain evidence="7 8">DSM 24677</strain>
    </source>
</reference>
<sequence>MSVIGYKRVSSEGQNLDRQELGEVDKVFEEKLSGKSAKDRPALQAMIDYAREGDAVVVYSIDRLARDLRDLQDIISTLNHKGVSISFLSERLTFSAEADDAFAKLQLQMMGAFAEFERNIIKKRQAEGIAKAKAKGVYKGTKKRIDRAKVNQLKAEGYSTYKIAEQMGISRMSVHRILNTETA</sequence>
<accession>A0A1H3NLL0</accession>
<evidence type="ECO:0000256" key="1">
    <source>
        <dbReference type="ARBA" id="ARBA00009913"/>
    </source>
</evidence>
<gene>
    <name evidence="7" type="ORF">SAMN05444486_1126</name>
</gene>
<evidence type="ECO:0000256" key="3">
    <source>
        <dbReference type="ARBA" id="ARBA00023125"/>
    </source>
</evidence>
<dbReference type="InterPro" id="IPR009057">
    <property type="entry name" value="Homeodomain-like_sf"/>
</dbReference>
<dbReference type="AlphaFoldDB" id="A0A1H3NLL0"/>
<dbReference type="SUPFAM" id="SSF46689">
    <property type="entry name" value="Homeodomain-like"/>
    <property type="match status" value="1"/>
</dbReference>
<dbReference type="PROSITE" id="PS00398">
    <property type="entry name" value="RECOMBINASES_2"/>
    <property type="match status" value="1"/>
</dbReference>
<dbReference type="InterPro" id="IPR006118">
    <property type="entry name" value="Recombinase_CS"/>
</dbReference>
<dbReference type="SUPFAM" id="SSF53041">
    <property type="entry name" value="Resolvase-like"/>
    <property type="match status" value="1"/>
</dbReference>
<keyword evidence="8" id="KW-1185">Reference proteome</keyword>
<dbReference type="OrthoDB" id="2290206at2"/>
<dbReference type="Pfam" id="PF00239">
    <property type="entry name" value="Resolvase"/>
    <property type="match status" value="1"/>
</dbReference>
<dbReference type="GeneID" id="78125980"/>
<dbReference type="CDD" id="cd03768">
    <property type="entry name" value="SR_ResInv"/>
    <property type="match status" value="1"/>
</dbReference>
<dbReference type="EMBL" id="FNPR01000012">
    <property type="protein sequence ID" value="SDY89688.1"/>
    <property type="molecule type" value="Genomic_DNA"/>
</dbReference>
<evidence type="ECO:0000256" key="2">
    <source>
        <dbReference type="ARBA" id="ARBA00022908"/>
    </source>
</evidence>
<keyword evidence="4" id="KW-0233">DNA recombination</keyword>
<organism evidence="7 8">
    <name type="scientific">Lentibacter algarum</name>
    <dbReference type="NCBI Taxonomy" id="576131"/>
    <lineage>
        <taxon>Bacteria</taxon>
        <taxon>Pseudomonadati</taxon>
        <taxon>Pseudomonadota</taxon>
        <taxon>Alphaproteobacteria</taxon>
        <taxon>Rhodobacterales</taxon>
        <taxon>Roseobacteraceae</taxon>
        <taxon>Lentibacter</taxon>
    </lineage>
</organism>
<evidence type="ECO:0000256" key="4">
    <source>
        <dbReference type="ARBA" id="ARBA00023172"/>
    </source>
</evidence>
<evidence type="ECO:0000259" key="6">
    <source>
        <dbReference type="PROSITE" id="PS51736"/>
    </source>
</evidence>
<dbReference type="GO" id="GO:0003677">
    <property type="term" value="F:DNA binding"/>
    <property type="evidence" value="ECO:0007669"/>
    <property type="project" value="UniProtKB-KW"/>
</dbReference>
<dbReference type="GO" id="GO:0000150">
    <property type="term" value="F:DNA strand exchange activity"/>
    <property type="evidence" value="ECO:0007669"/>
    <property type="project" value="InterPro"/>
</dbReference>
<protein>
    <submittedName>
        <fullName evidence="7">Site-specific DNA recombinase</fullName>
    </submittedName>
</protein>
<dbReference type="PROSITE" id="PS51736">
    <property type="entry name" value="RECOMBINASES_3"/>
    <property type="match status" value="1"/>
</dbReference>
<dbReference type="RefSeq" id="WP_089894683.1">
    <property type="nucleotide sequence ID" value="NZ_FNPR01000012.1"/>
</dbReference>
<keyword evidence="3" id="KW-0238">DNA-binding</keyword>
<dbReference type="Gene3D" id="1.10.10.60">
    <property type="entry name" value="Homeodomain-like"/>
    <property type="match status" value="1"/>
</dbReference>
<feature type="domain" description="Resolvase/invertase-type recombinase catalytic" evidence="6">
    <location>
        <begin position="2"/>
        <end position="136"/>
    </location>
</feature>